<organism evidence="2 3">
    <name type="scientific">Alkalitalea saponilacus</name>
    <dbReference type="NCBI Taxonomy" id="889453"/>
    <lineage>
        <taxon>Bacteria</taxon>
        <taxon>Pseudomonadati</taxon>
        <taxon>Bacteroidota</taxon>
        <taxon>Bacteroidia</taxon>
        <taxon>Marinilabiliales</taxon>
        <taxon>Marinilabiliaceae</taxon>
        <taxon>Alkalitalea</taxon>
    </lineage>
</organism>
<dbReference type="KEGG" id="asx:CDL62_05290"/>
<reference evidence="2 3" key="1">
    <citation type="submission" date="2017-02" db="EMBL/GenBank/DDBJ databases">
        <authorList>
            <person name="Peterson S.W."/>
        </authorList>
    </citation>
    <scope>NUCLEOTIDE SEQUENCE [LARGE SCALE GENOMIC DNA]</scope>
    <source>
        <strain evidence="2 3">DSM 24412</strain>
    </source>
</reference>
<dbReference type="InterPro" id="IPR045743">
    <property type="entry name" value="DUF6089"/>
</dbReference>
<sequence length="428" mass="49520">MRIIITTIVCLLSLGNLFGQFRQTDQRVIEEHMRYSFEKPFNTWALTLAYGPVIMYTDIIDYSFLPTDRVDFGSSIILSKQLAPVVALDLQFYTGKMYGQNEEFYFTGNVHDVSLNGVLFINQLGSNPGPINDRWNFYLKAGAGLNFFRSRLHFREDDEIVMEADLGVSSTRYMVHGYDPYEPEEKTDRQMEVIIPVSAGFQYRLNRNFDVGMETSMRFTNSDNLDNILTGSTNDRYWFTGVTLSYKIGRKDKRHMRWTYRGHGFDLFGRPVRDPVSDELSRLEEDIARYAENRPVKRDSITIMETLTRIYETVEVRSIFFEAGGEIQFDEEDLVLMAETVVLLKQNEGSFVQLYGYVDPSDRGDHKELSLKKCETIKEFMVTQLGADAETIQLIPRGSSDNLSERGISSPEIRKMANRRVDIVFRMR</sequence>
<dbReference type="Proteomes" id="UP000191055">
    <property type="component" value="Unassembled WGS sequence"/>
</dbReference>
<name>A0A1T5AV55_9BACT</name>
<dbReference type="RefSeq" id="WP_079556153.1">
    <property type="nucleotide sequence ID" value="NZ_CP021904.1"/>
</dbReference>
<accession>A0A1T5AV55</accession>
<dbReference type="InterPro" id="IPR036737">
    <property type="entry name" value="OmpA-like_sf"/>
</dbReference>
<keyword evidence="2" id="KW-0969">Cilium</keyword>
<keyword evidence="3" id="KW-1185">Reference proteome</keyword>
<evidence type="ECO:0000259" key="1">
    <source>
        <dbReference type="Pfam" id="PF19573"/>
    </source>
</evidence>
<gene>
    <name evidence="2" type="ORF">SAMN03080601_00382</name>
</gene>
<keyword evidence="2" id="KW-0282">Flagellum</keyword>
<protein>
    <submittedName>
        <fullName evidence="2">Flagellar motor protein MotB</fullName>
    </submittedName>
</protein>
<dbReference type="Gene3D" id="3.30.1330.60">
    <property type="entry name" value="OmpA-like domain"/>
    <property type="match status" value="1"/>
</dbReference>
<dbReference type="SUPFAM" id="SSF103088">
    <property type="entry name" value="OmpA-like"/>
    <property type="match status" value="1"/>
</dbReference>
<dbReference type="STRING" id="889453.SAMN03080601_00382"/>
<evidence type="ECO:0000313" key="2">
    <source>
        <dbReference type="EMBL" id="SKB38473.1"/>
    </source>
</evidence>
<proteinExistence type="predicted"/>
<dbReference type="AlphaFoldDB" id="A0A1T5AV55"/>
<keyword evidence="2" id="KW-0966">Cell projection</keyword>
<feature type="domain" description="DUF6089" evidence="1">
    <location>
        <begin position="141"/>
        <end position="251"/>
    </location>
</feature>
<dbReference type="SUPFAM" id="SSF56925">
    <property type="entry name" value="OMPA-like"/>
    <property type="match status" value="1"/>
</dbReference>
<dbReference type="OrthoDB" id="9805336at2"/>
<evidence type="ECO:0000313" key="3">
    <source>
        <dbReference type="Proteomes" id="UP000191055"/>
    </source>
</evidence>
<dbReference type="EMBL" id="FUYV01000001">
    <property type="protein sequence ID" value="SKB38473.1"/>
    <property type="molecule type" value="Genomic_DNA"/>
</dbReference>
<dbReference type="InterPro" id="IPR011250">
    <property type="entry name" value="OMP/PagP_B-barrel"/>
</dbReference>
<dbReference type="Pfam" id="PF19573">
    <property type="entry name" value="DUF6089"/>
    <property type="match status" value="1"/>
</dbReference>